<dbReference type="SUPFAM" id="SSF56784">
    <property type="entry name" value="HAD-like"/>
    <property type="match status" value="1"/>
</dbReference>
<dbReference type="SMART" id="SM00577">
    <property type="entry name" value="CPDc"/>
    <property type="match status" value="1"/>
</dbReference>
<dbReference type="GO" id="GO:0008420">
    <property type="term" value="F:RNA polymerase II CTD heptapeptide repeat phosphatase activity"/>
    <property type="evidence" value="ECO:0007669"/>
    <property type="project" value="UniProtKB-UniRule"/>
</dbReference>
<evidence type="ECO:0000259" key="8">
    <source>
        <dbReference type="PROSITE" id="PS50172"/>
    </source>
</evidence>
<dbReference type="NCBIfam" id="TIGR02250">
    <property type="entry name" value="FCP1_euk"/>
    <property type="match status" value="1"/>
</dbReference>
<dbReference type="EMBL" id="ML005677">
    <property type="protein sequence ID" value="RKP17785.1"/>
    <property type="molecule type" value="Genomic_DNA"/>
</dbReference>
<evidence type="ECO:0000313" key="10">
    <source>
        <dbReference type="EMBL" id="RKP17785.1"/>
    </source>
</evidence>
<dbReference type="PANTHER" id="PTHR23081:SF36">
    <property type="entry name" value="RNA POLYMERASE II SUBUNIT A C-TERMINAL DOMAIN PHOSPHATASE"/>
    <property type="match status" value="1"/>
</dbReference>
<dbReference type="Gene3D" id="3.40.50.10190">
    <property type="entry name" value="BRCT domain"/>
    <property type="match status" value="1"/>
</dbReference>
<protein>
    <recommendedName>
        <fullName evidence="6">RNA polymerase II subunit A C-terminal domain phosphatase</fullName>
        <ecNumber evidence="6">3.1.3.16</ecNumber>
    </recommendedName>
</protein>
<keyword evidence="3 6" id="KW-0539">Nucleus</keyword>
<feature type="non-terminal residue" evidence="10">
    <location>
        <position position="1"/>
    </location>
</feature>
<evidence type="ECO:0000256" key="6">
    <source>
        <dbReference type="RuleBase" id="RU366066"/>
    </source>
</evidence>
<dbReference type="InterPro" id="IPR011947">
    <property type="entry name" value="FCP1_euk"/>
</dbReference>
<comment type="catalytic activity">
    <reaction evidence="4 6">
        <text>O-phospho-L-seryl-[protein] + H2O = L-seryl-[protein] + phosphate</text>
        <dbReference type="Rhea" id="RHEA:20629"/>
        <dbReference type="Rhea" id="RHEA-COMP:9863"/>
        <dbReference type="Rhea" id="RHEA-COMP:11604"/>
        <dbReference type="ChEBI" id="CHEBI:15377"/>
        <dbReference type="ChEBI" id="CHEBI:29999"/>
        <dbReference type="ChEBI" id="CHEBI:43474"/>
        <dbReference type="ChEBI" id="CHEBI:83421"/>
        <dbReference type="EC" id="3.1.3.16"/>
    </reaction>
</comment>
<evidence type="ECO:0000256" key="7">
    <source>
        <dbReference type="SAM" id="MobiDB-lite"/>
    </source>
</evidence>
<dbReference type="CDD" id="cd17729">
    <property type="entry name" value="BRCT_CTDP1"/>
    <property type="match status" value="1"/>
</dbReference>
<evidence type="ECO:0000259" key="9">
    <source>
        <dbReference type="PROSITE" id="PS50969"/>
    </source>
</evidence>
<proteinExistence type="predicted"/>
<evidence type="ECO:0000256" key="3">
    <source>
        <dbReference type="ARBA" id="ARBA00023242"/>
    </source>
</evidence>
<evidence type="ECO:0000256" key="2">
    <source>
        <dbReference type="ARBA" id="ARBA00022801"/>
    </source>
</evidence>
<dbReference type="PROSITE" id="PS50969">
    <property type="entry name" value="FCP1"/>
    <property type="match status" value="1"/>
</dbReference>
<comment type="subcellular location">
    <subcellularLocation>
        <location evidence="1 6">Nucleus</location>
    </subcellularLocation>
</comment>
<evidence type="ECO:0000256" key="1">
    <source>
        <dbReference type="ARBA" id="ARBA00004123"/>
    </source>
</evidence>
<dbReference type="SMART" id="SM00292">
    <property type="entry name" value="BRCT"/>
    <property type="match status" value="1"/>
</dbReference>
<dbReference type="InterPro" id="IPR039189">
    <property type="entry name" value="Fcp1"/>
</dbReference>
<dbReference type="Gene3D" id="3.40.50.1000">
    <property type="entry name" value="HAD superfamily/HAD-like"/>
    <property type="match status" value="1"/>
</dbReference>
<name>A0A4P9YEZ6_ROZAC</name>
<accession>A0A4P9YEZ6</accession>
<feature type="region of interest" description="Disordered" evidence="7">
    <location>
        <begin position="346"/>
        <end position="403"/>
    </location>
</feature>
<dbReference type="InterPro" id="IPR036412">
    <property type="entry name" value="HAD-like_sf"/>
</dbReference>
<dbReference type="GO" id="GO:0005634">
    <property type="term" value="C:nucleus"/>
    <property type="evidence" value="ECO:0007669"/>
    <property type="project" value="UniProtKB-SubCell"/>
</dbReference>
<keyword evidence="2 6" id="KW-0378">Hydrolase</keyword>
<organism evidence="10 11">
    <name type="scientific">Rozella allomycis (strain CSF55)</name>
    <dbReference type="NCBI Taxonomy" id="988480"/>
    <lineage>
        <taxon>Eukaryota</taxon>
        <taxon>Fungi</taxon>
        <taxon>Fungi incertae sedis</taxon>
        <taxon>Cryptomycota</taxon>
        <taxon>Cryptomycota incertae sedis</taxon>
        <taxon>Rozella</taxon>
    </lineage>
</organism>
<dbReference type="InterPro" id="IPR036420">
    <property type="entry name" value="BRCT_dom_sf"/>
</dbReference>
<dbReference type="SUPFAM" id="SSF52113">
    <property type="entry name" value="BRCT domain"/>
    <property type="match status" value="1"/>
</dbReference>
<dbReference type="CDD" id="cd07521">
    <property type="entry name" value="HAD_FCP1-like"/>
    <property type="match status" value="1"/>
</dbReference>
<dbReference type="EC" id="3.1.3.16" evidence="6"/>
<dbReference type="InterPro" id="IPR023214">
    <property type="entry name" value="HAD_sf"/>
</dbReference>
<comment type="function">
    <text evidence="6">This promotes the activity of RNA polymerase II.</text>
</comment>
<dbReference type="PANTHER" id="PTHR23081">
    <property type="entry name" value="RNA POLYMERASE II CTD PHOSPHATASE"/>
    <property type="match status" value="1"/>
</dbReference>
<dbReference type="PROSITE" id="PS50172">
    <property type="entry name" value="BRCT"/>
    <property type="match status" value="1"/>
</dbReference>
<feature type="compositionally biased region" description="Polar residues" evidence="7">
    <location>
        <begin position="381"/>
        <end position="392"/>
    </location>
</feature>
<dbReference type="InterPro" id="IPR001357">
    <property type="entry name" value="BRCT_dom"/>
</dbReference>
<evidence type="ECO:0000313" key="11">
    <source>
        <dbReference type="Proteomes" id="UP000281549"/>
    </source>
</evidence>
<evidence type="ECO:0000256" key="4">
    <source>
        <dbReference type="ARBA" id="ARBA00047761"/>
    </source>
</evidence>
<dbReference type="AlphaFoldDB" id="A0A4P9YEZ6"/>
<dbReference type="Pfam" id="PF03031">
    <property type="entry name" value="NIF"/>
    <property type="match status" value="1"/>
</dbReference>
<dbReference type="Pfam" id="PF12738">
    <property type="entry name" value="PTCB-BRCT"/>
    <property type="match status" value="1"/>
</dbReference>
<feature type="domain" description="BRCT" evidence="8">
    <location>
        <begin position="184"/>
        <end position="277"/>
    </location>
</feature>
<dbReference type="Proteomes" id="UP000281549">
    <property type="component" value="Unassembled WGS sequence"/>
</dbReference>
<gene>
    <name evidence="10" type="ORF">ROZALSC1DRAFT_30443</name>
</gene>
<comment type="catalytic activity">
    <reaction evidence="5 6">
        <text>O-phospho-L-threonyl-[protein] + H2O = L-threonyl-[protein] + phosphate</text>
        <dbReference type="Rhea" id="RHEA:47004"/>
        <dbReference type="Rhea" id="RHEA-COMP:11060"/>
        <dbReference type="Rhea" id="RHEA-COMP:11605"/>
        <dbReference type="ChEBI" id="CHEBI:15377"/>
        <dbReference type="ChEBI" id="CHEBI:30013"/>
        <dbReference type="ChEBI" id="CHEBI:43474"/>
        <dbReference type="ChEBI" id="CHEBI:61977"/>
        <dbReference type="EC" id="3.1.3.16"/>
    </reaction>
</comment>
<feature type="domain" description="FCP1 homology" evidence="9">
    <location>
        <begin position="1"/>
        <end position="138"/>
    </location>
</feature>
<reference evidence="11" key="1">
    <citation type="journal article" date="2018" name="Nat. Microbiol.">
        <title>Leveraging single-cell genomics to expand the fungal tree of life.</title>
        <authorList>
            <person name="Ahrendt S.R."/>
            <person name="Quandt C.A."/>
            <person name="Ciobanu D."/>
            <person name="Clum A."/>
            <person name="Salamov A."/>
            <person name="Andreopoulos B."/>
            <person name="Cheng J.F."/>
            <person name="Woyke T."/>
            <person name="Pelin A."/>
            <person name="Henrissat B."/>
            <person name="Reynolds N.K."/>
            <person name="Benny G.L."/>
            <person name="Smith M.E."/>
            <person name="James T.Y."/>
            <person name="Grigoriev I.V."/>
        </authorList>
    </citation>
    <scope>NUCLEOTIDE SEQUENCE [LARGE SCALE GENOMIC DNA]</scope>
    <source>
        <strain evidence="11">CSF55</strain>
    </source>
</reference>
<sequence length="419" mass="48420">DIHQFTLSDDPYNIYYVKLRPNALEFIKEVSKKYELHIYTMGTRAYAHKIANILDKEYKYFQQRILSRDDSGSFTQKALHRLFPFDVSKVVIIDDREDVWNGSPNLIPVKPYFFFEGIGDINAPEKLAGNENPDLDANQIKQAKLKDDDTELSNNILRILNKVHSQFYNSKSDTVSVMDILTEMKENVLKKCNIAFSSIIPLEIQPERSRVWKLVETFGGNCFKQISKDLTHLVSKNSKTAKVAEARKLGNIHVVDIEWLFSSVYSFRRQDEKLFHHFKPMNIPQNDEIIPLSATEAHSWEDQGENLMSVVSEIDETALAKLQSLSDEESTDQEFSTREIDSFQNDIYEGDHDDSDDPNDQTSDGYEEGGRNHSKRKRDSSFTGTFQDNTIDGWSHPEEEWIDLGESLEEELLRDLEEN</sequence>
<evidence type="ECO:0000256" key="5">
    <source>
        <dbReference type="ARBA" id="ARBA00048336"/>
    </source>
</evidence>
<dbReference type="InterPro" id="IPR004274">
    <property type="entry name" value="FCP1_dom"/>
</dbReference>